<reference evidence="2" key="1">
    <citation type="submission" date="2020-06" db="EMBL/GenBank/DDBJ databases">
        <authorList>
            <consortium name="Wellcome Sanger Institute Data Sharing"/>
        </authorList>
    </citation>
    <scope>NUCLEOTIDE SEQUENCE [LARGE SCALE GENOMIC DNA]</scope>
</reference>
<dbReference type="Ensembl" id="ENSGWIT00000025826.1">
    <property type="protein sequence ID" value="ENSGWIP00000023579.1"/>
    <property type="gene ID" value="ENSGWIG00000012579.1"/>
</dbReference>
<evidence type="ECO:0000313" key="3">
    <source>
        <dbReference type="Proteomes" id="UP000694680"/>
    </source>
</evidence>
<evidence type="ECO:0000313" key="2">
    <source>
        <dbReference type="Ensembl" id="ENSGWIP00000023579.1"/>
    </source>
</evidence>
<accession>A0A8C5ELU9</accession>
<dbReference type="AlphaFoldDB" id="A0A8C5ELU9"/>
<evidence type="ECO:0000256" key="1">
    <source>
        <dbReference type="SAM" id="SignalP"/>
    </source>
</evidence>
<feature type="chain" id="PRO_5034367754" evidence="1">
    <location>
        <begin position="20"/>
        <end position="142"/>
    </location>
</feature>
<keyword evidence="1" id="KW-0732">Signal</keyword>
<organism evidence="2 3">
    <name type="scientific">Gouania willdenowi</name>
    <name type="common">Blunt-snouted clingfish</name>
    <name type="synonym">Lepadogaster willdenowi</name>
    <dbReference type="NCBI Taxonomy" id="441366"/>
    <lineage>
        <taxon>Eukaryota</taxon>
        <taxon>Metazoa</taxon>
        <taxon>Chordata</taxon>
        <taxon>Craniata</taxon>
        <taxon>Vertebrata</taxon>
        <taxon>Euteleostomi</taxon>
        <taxon>Actinopterygii</taxon>
        <taxon>Neopterygii</taxon>
        <taxon>Teleostei</taxon>
        <taxon>Neoteleostei</taxon>
        <taxon>Acanthomorphata</taxon>
        <taxon>Ovalentaria</taxon>
        <taxon>Blenniimorphae</taxon>
        <taxon>Blenniiformes</taxon>
        <taxon>Gobiesocoidei</taxon>
        <taxon>Gobiesocidae</taxon>
        <taxon>Gobiesocinae</taxon>
        <taxon>Gouania</taxon>
    </lineage>
</organism>
<feature type="signal peptide" evidence="1">
    <location>
        <begin position="1"/>
        <end position="19"/>
    </location>
</feature>
<sequence length="142" mass="15631">MNTKLTLAVLFALVSVSLCELPTPSKELKDKYEDYKTTFYRRLANAFQKMQGQAAPLADAVSADARVQAIKEFMETAQGRPEVQAAVKVAGNMGGEVGPLVEKARETLLGLYEHYLRAYIGESLDTGIKNMKPFLDSIMPAE</sequence>
<proteinExistence type="predicted"/>
<name>A0A8C5ELU9_GOUWI</name>
<dbReference type="Proteomes" id="UP000694680">
    <property type="component" value="Chromosome 16"/>
</dbReference>
<reference evidence="2" key="2">
    <citation type="submission" date="2025-08" db="UniProtKB">
        <authorList>
            <consortium name="Ensembl"/>
        </authorList>
    </citation>
    <scope>IDENTIFICATION</scope>
</reference>
<reference evidence="2" key="3">
    <citation type="submission" date="2025-09" db="UniProtKB">
        <authorList>
            <consortium name="Ensembl"/>
        </authorList>
    </citation>
    <scope>IDENTIFICATION</scope>
</reference>
<keyword evidence="3" id="KW-1185">Reference proteome</keyword>
<protein>
    <submittedName>
        <fullName evidence="2">Apolipoprotein A-II</fullName>
    </submittedName>
</protein>